<dbReference type="PROSITE" id="PS50110">
    <property type="entry name" value="RESPONSE_REGULATORY"/>
    <property type="match status" value="1"/>
</dbReference>
<dbReference type="SUPFAM" id="SSF46689">
    <property type="entry name" value="Homeodomain-like"/>
    <property type="match status" value="1"/>
</dbReference>
<dbReference type="SUPFAM" id="SSF52172">
    <property type="entry name" value="CheY-like"/>
    <property type="match status" value="1"/>
</dbReference>
<comment type="caution">
    <text evidence="7">The sequence shown here is derived from an EMBL/GenBank/DDBJ whole genome shotgun (WGS) entry which is preliminary data.</text>
</comment>
<keyword evidence="8" id="KW-1185">Reference proteome</keyword>
<dbReference type="Pfam" id="PF12833">
    <property type="entry name" value="HTH_18"/>
    <property type="match status" value="1"/>
</dbReference>
<protein>
    <recommendedName>
        <fullName evidence="9">DNA-binding response regulator</fullName>
    </recommendedName>
</protein>
<keyword evidence="4" id="KW-0597">Phosphoprotein</keyword>
<dbReference type="InterPro" id="IPR041522">
    <property type="entry name" value="CdaR_GGDEF"/>
</dbReference>
<dbReference type="InterPro" id="IPR011006">
    <property type="entry name" value="CheY-like_superfamily"/>
</dbReference>
<dbReference type="InterPro" id="IPR018060">
    <property type="entry name" value="HTH_AraC"/>
</dbReference>
<sequence>MLKLLIVDDDKWIREGIRANVKWSTEDIEVTGTAANGEEGWLLVQQLRPDILLTDIQMPLLDGLQLAEMVNRAYPLTRIIFLTGYDDFSYAKKALHLQASDYILKYEDNDTILKSVAAAGRSLLQELRESEKAQKSQTLIENKFFSDLLSGVPSIDWARREMDLLGIRWEGNYFRVAVIQPEDLRRFSRPGIEENAELLLFSIRNIGVEQFSGRAPKPFFVHYNHRINILFNLEKPGEADQPDGSFAQLLEEMRNTIEACLKIPVSIGVGSVCEGFAQIPYSYNKALTAAHMKDVAGEPGLFFCDEMRHSQHSHHMLLKQMEQYIIKHYADEKLSLAAIAGEVHISPSYVSTLFKKYREINVIEYIAGIRMEKAAELLKQTDYKSYEISEKVGYPNPQYFSVLFKKHFGMSPSDYRKAQQG</sequence>
<accession>A0ABX3HKX1</accession>
<dbReference type="Gene3D" id="3.40.50.2300">
    <property type="match status" value="1"/>
</dbReference>
<evidence type="ECO:0000259" key="6">
    <source>
        <dbReference type="PROSITE" id="PS50110"/>
    </source>
</evidence>
<reference evidence="7 8" key="1">
    <citation type="submission" date="2016-10" db="EMBL/GenBank/DDBJ databases">
        <title>Paenibacillus species isolates.</title>
        <authorList>
            <person name="Beno S.M."/>
        </authorList>
    </citation>
    <scope>NUCLEOTIDE SEQUENCE [LARGE SCALE GENOMIC DNA]</scope>
    <source>
        <strain evidence="7 8">FSL H7-0744</strain>
    </source>
</reference>
<dbReference type="SMART" id="SM00448">
    <property type="entry name" value="REC"/>
    <property type="match status" value="1"/>
</dbReference>
<evidence type="ECO:0008006" key="9">
    <source>
        <dbReference type="Google" id="ProtNLM"/>
    </source>
</evidence>
<gene>
    <name evidence="7" type="ORF">BSK56_05580</name>
</gene>
<dbReference type="InterPro" id="IPR009057">
    <property type="entry name" value="Homeodomain-like_sf"/>
</dbReference>
<keyword evidence="2" id="KW-0238">DNA-binding</keyword>
<evidence type="ECO:0000259" key="5">
    <source>
        <dbReference type="PROSITE" id="PS01124"/>
    </source>
</evidence>
<evidence type="ECO:0000256" key="2">
    <source>
        <dbReference type="ARBA" id="ARBA00023125"/>
    </source>
</evidence>
<dbReference type="PANTHER" id="PTHR43280">
    <property type="entry name" value="ARAC-FAMILY TRANSCRIPTIONAL REGULATOR"/>
    <property type="match status" value="1"/>
</dbReference>
<evidence type="ECO:0000256" key="4">
    <source>
        <dbReference type="PROSITE-ProRule" id="PRU00169"/>
    </source>
</evidence>
<evidence type="ECO:0000313" key="8">
    <source>
        <dbReference type="Proteomes" id="UP000187412"/>
    </source>
</evidence>
<feature type="domain" description="Response regulatory" evidence="6">
    <location>
        <begin position="3"/>
        <end position="120"/>
    </location>
</feature>
<dbReference type="InterPro" id="IPR001789">
    <property type="entry name" value="Sig_transdc_resp-reg_receiver"/>
</dbReference>
<evidence type="ECO:0000313" key="7">
    <source>
        <dbReference type="EMBL" id="OMD51339.1"/>
    </source>
</evidence>
<dbReference type="Gene3D" id="1.10.10.60">
    <property type="entry name" value="Homeodomain-like"/>
    <property type="match status" value="2"/>
</dbReference>
<organism evidence="7 8">
    <name type="scientific">Paenibacillus borealis</name>
    <dbReference type="NCBI Taxonomy" id="160799"/>
    <lineage>
        <taxon>Bacteria</taxon>
        <taxon>Bacillati</taxon>
        <taxon>Bacillota</taxon>
        <taxon>Bacilli</taxon>
        <taxon>Bacillales</taxon>
        <taxon>Paenibacillaceae</taxon>
        <taxon>Paenibacillus</taxon>
    </lineage>
</organism>
<name>A0ABX3HKX1_PAEBO</name>
<dbReference type="PRINTS" id="PR00032">
    <property type="entry name" value="HTHARAC"/>
</dbReference>
<dbReference type="EMBL" id="MPTB01000005">
    <property type="protein sequence ID" value="OMD51339.1"/>
    <property type="molecule type" value="Genomic_DNA"/>
</dbReference>
<keyword evidence="3" id="KW-0804">Transcription</keyword>
<feature type="domain" description="HTH araC/xylS-type" evidence="5">
    <location>
        <begin position="319"/>
        <end position="418"/>
    </location>
</feature>
<dbReference type="SMART" id="SM00342">
    <property type="entry name" value="HTH_ARAC"/>
    <property type="match status" value="1"/>
</dbReference>
<dbReference type="CDD" id="cd17536">
    <property type="entry name" value="REC_YesN-like"/>
    <property type="match status" value="1"/>
</dbReference>
<evidence type="ECO:0000256" key="3">
    <source>
        <dbReference type="ARBA" id="ARBA00023163"/>
    </source>
</evidence>
<evidence type="ECO:0000256" key="1">
    <source>
        <dbReference type="ARBA" id="ARBA00023015"/>
    </source>
</evidence>
<dbReference type="RefSeq" id="WP_076109680.1">
    <property type="nucleotide sequence ID" value="NZ_MPTB01000005.1"/>
</dbReference>
<feature type="modified residue" description="4-aspartylphosphate" evidence="4">
    <location>
        <position position="55"/>
    </location>
</feature>
<keyword evidence="1" id="KW-0805">Transcription regulation</keyword>
<dbReference type="Pfam" id="PF17853">
    <property type="entry name" value="GGDEF_2"/>
    <property type="match status" value="1"/>
</dbReference>
<proteinExistence type="predicted"/>
<dbReference type="PROSITE" id="PS01124">
    <property type="entry name" value="HTH_ARAC_FAMILY_2"/>
    <property type="match status" value="1"/>
</dbReference>
<dbReference type="InterPro" id="IPR020449">
    <property type="entry name" value="Tscrpt_reg_AraC-type_HTH"/>
</dbReference>
<dbReference type="PANTHER" id="PTHR43280:SF10">
    <property type="entry name" value="REGULATORY PROTEIN POCR"/>
    <property type="match status" value="1"/>
</dbReference>
<dbReference type="Proteomes" id="UP000187412">
    <property type="component" value="Unassembled WGS sequence"/>
</dbReference>
<dbReference type="Pfam" id="PF00072">
    <property type="entry name" value="Response_reg"/>
    <property type="match status" value="1"/>
</dbReference>